<keyword evidence="5" id="KW-1185">Reference proteome</keyword>
<evidence type="ECO:0000313" key="5">
    <source>
        <dbReference type="Proteomes" id="UP000613030"/>
    </source>
</evidence>
<evidence type="ECO:0000313" key="4">
    <source>
        <dbReference type="EMBL" id="MBL0740685.1"/>
    </source>
</evidence>
<reference evidence="4 5" key="1">
    <citation type="submission" date="2021-01" db="EMBL/GenBank/DDBJ databases">
        <title>Chryseolinea sp. Jin1 Genome sequencing and assembly.</title>
        <authorList>
            <person name="Kim I."/>
        </authorList>
    </citation>
    <scope>NUCLEOTIDE SEQUENCE [LARGE SCALE GENOMIC DNA]</scope>
    <source>
        <strain evidence="4 5">Jin1</strain>
    </source>
</reference>
<gene>
    <name evidence="4" type="ORF">JI741_05620</name>
</gene>
<organism evidence="4 5">
    <name type="scientific">Chryseolinea lacunae</name>
    <dbReference type="NCBI Taxonomy" id="2801331"/>
    <lineage>
        <taxon>Bacteria</taxon>
        <taxon>Pseudomonadati</taxon>
        <taxon>Bacteroidota</taxon>
        <taxon>Cytophagia</taxon>
        <taxon>Cytophagales</taxon>
        <taxon>Fulvivirgaceae</taxon>
        <taxon>Chryseolinea</taxon>
    </lineage>
</organism>
<name>A0ABS1KMI7_9BACT</name>
<keyword evidence="1" id="KW-0812">Transmembrane</keyword>
<dbReference type="PANTHER" id="PTHR12815">
    <property type="entry name" value="SORTING AND ASSEMBLY MACHINERY SAMM50 PROTEIN FAMILY MEMBER"/>
    <property type="match status" value="1"/>
</dbReference>
<evidence type="ECO:0000256" key="1">
    <source>
        <dbReference type="ARBA" id="ARBA00022692"/>
    </source>
</evidence>
<proteinExistence type="predicted"/>
<dbReference type="RefSeq" id="WP_202008008.1">
    <property type="nucleotide sequence ID" value="NZ_JAERRB010000001.1"/>
</dbReference>
<dbReference type="Proteomes" id="UP000613030">
    <property type="component" value="Unassembled WGS sequence"/>
</dbReference>
<sequence>MMKLRRAILVVVAIVFVSCSGTRHLPPGETLYVGTRGLRMEKSPATGWNIREGSIKKASAYWTVWDLPNGAAFGFPSFRIVPARLIMYNWFYTEKTAGFRYWMMNNFGERPVLLSAIQPDLKTQKLINLFENYGHFGTTGSYNVHYNSKRTKAWVSYGLLIPKAYTYRVVTHRVDTTAAAMQPVVARFESQLQPGDEFNLEDIKSEKAAFWNFLQDNGHFFIQRDHVVVKADTTVGAKQMDVNVGLDDGLRPAYLTTQTIRERRLVVDTMTQQNDGDKFYYFEAGKMRRRLLDSLITVRKQTRYSLANVKTSIRNLSEMGVFGNPQVSFSVANGDSTSIDARVLMQTLDATSVSANVKGNYRATGYYGPSLGLNLTQLNVFHGAENLSVDLDGYYYFPIGVYKERVSNSTGVSLRSTLSAPLITPPFRFIHDRYSLPKKNIMLNGELNDRRDYFTMASFSVGYAFTWKSSPKMSHRLSPVEVTYSDLLNTTPLYDTLVKQNPSLQTSLTDQFILGAFYSFKYDNLATTHKRIGTYFEGKIESAGNLLYLLSRVNTGGSEGKDRRGIFGLDFSQFVELTYEFRTHYRLNNRAELAFRHVGGFGISYGNSRQLPYIRQFFVGGANSLRPINARRLGPGRYVELREGEINQVGDLKMEVNLEYRFRINSRLSGALWSDAGNVWLLREDPSRPYGQIRWNKIFNDSYLTAGVGLRVNVNVLVLRVDYGCVLYAPFFIDGYKWLWQNKLPMWGPVVGFGLPF</sequence>
<dbReference type="PANTHER" id="PTHR12815:SF47">
    <property type="entry name" value="TRANSLOCATION AND ASSEMBLY MODULE SUBUNIT TAMA"/>
    <property type="match status" value="1"/>
</dbReference>
<keyword evidence="2" id="KW-0732">Signal</keyword>
<dbReference type="PROSITE" id="PS51257">
    <property type="entry name" value="PROKAR_LIPOPROTEIN"/>
    <property type="match status" value="1"/>
</dbReference>
<protein>
    <submittedName>
        <fullName evidence="4">BamA/TamA family outer membrane protein</fullName>
    </submittedName>
</protein>
<dbReference type="Gene3D" id="2.40.160.50">
    <property type="entry name" value="membrane protein fhac: a member of the omp85/tpsb transporter family"/>
    <property type="match status" value="1"/>
</dbReference>
<accession>A0ABS1KMI7</accession>
<keyword evidence="3" id="KW-0472">Membrane</keyword>
<dbReference type="EMBL" id="JAERRB010000001">
    <property type="protein sequence ID" value="MBL0740685.1"/>
    <property type="molecule type" value="Genomic_DNA"/>
</dbReference>
<evidence type="ECO:0000256" key="3">
    <source>
        <dbReference type="ARBA" id="ARBA00023237"/>
    </source>
</evidence>
<comment type="caution">
    <text evidence="4">The sequence shown here is derived from an EMBL/GenBank/DDBJ whole genome shotgun (WGS) entry which is preliminary data.</text>
</comment>
<evidence type="ECO:0000256" key="2">
    <source>
        <dbReference type="ARBA" id="ARBA00022729"/>
    </source>
</evidence>
<keyword evidence="3" id="KW-0998">Cell outer membrane</keyword>
<dbReference type="InterPro" id="IPR039910">
    <property type="entry name" value="D15-like"/>
</dbReference>